<feature type="compositionally biased region" description="Low complexity" evidence="1">
    <location>
        <begin position="162"/>
        <end position="171"/>
    </location>
</feature>
<dbReference type="AlphaFoldDB" id="A0AAD7CRK0"/>
<gene>
    <name evidence="2" type="ORF">B0H17DRAFT_1212814</name>
</gene>
<feature type="compositionally biased region" description="Low complexity" evidence="1">
    <location>
        <begin position="143"/>
        <end position="155"/>
    </location>
</feature>
<organism evidence="2 3">
    <name type="scientific">Mycena rosella</name>
    <name type="common">Pink bonnet</name>
    <name type="synonym">Agaricus rosellus</name>
    <dbReference type="NCBI Taxonomy" id="1033263"/>
    <lineage>
        <taxon>Eukaryota</taxon>
        <taxon>Fungi</taxon>
        <taxon>Dikarya</taxon>
        <taxon>Basidiomycota</taxon>
        <taxon>Agaricomycotina</taxon>
        <taxon>Agaricomycetes</taxon>
        <taxon>Agaricomycetidae</taxon>
        <taxon>Agaricales</taxon>
        <taxon>Marasmiineae</taxon>
        <taxon>Mycenaceae</taxon>
        <taxon>Mycena</taxon>
    </lineage>
</organism>
<evidence type="ECO:0000313" key="3">
    <source>
        <dbReference type="Proteomes" id="UP001221757"/>
    </source>
</evidence>
<accession>A0AAD7CRK0</accession>
<comment type="caution">
    <text evidence="2">The sequence shown here is derived from an EMBL/GenBank/DDBJ whole genome shotgun (WGS) entry which is preliminary data.</text>
</comment>
<evidence type="ECO:0000313" key="2">
    <source>
        <dbReference type="EMBL" id="KAJ7659846.1"/>
    </source>
</evidence>
<name>A0AAD7CRK0_MYCRO</name>
<dbReference type="EMBL" id="JARKIE010000267">
    <property type="protein sequence ID" value="KAJ7659846.1"/>
    <property type="molecule type" value="Genomic_DNA"/>
</dbReference>
<dbReference type="Proteomes" id="UP001221757">
    <property type="component" value="Unassembled WGS sequence"/>
</dbReference>
<sequence length="271" mass="29588">MAYSGSYFPSPSSSSYLPSPAAAASGQQPSQSTQRPPLIPAEKRLHRRKITAPRDLDQTTSSSSLIPSSYDNFFSKTTTSCGPFSQNFRPSHSIPELLEERKDQFKAPDFVFEFGSTSTPLRRSRSQSNMSRDIASLPFPVEVSSVSPTPVEDSSISASPYTHIHSPSTTDPSTSFDLGEMMSLLDVVEAETPPMTVSSVAPNPAPSVTPNPLPSVPLTPATSFQLRGSDAEKIRTTLKLLRDARLSPMTLFEEILTNSKYEHHAAWFFGK</sequence>
<protein>
    <submittedName>
        <fullName evidence="2">Uncharacterized protein</fullName>
    </submittedName>
</protein>
<evidence type="ECO:0000256" key="1">
    <source>
        <dbReference type="SAM" id="MobiDB-lite"/>
    </source>
</evidence>
<feature type="region of interest" description="Disordered" evidence="1">
    <location>
        <begin position="1"/>
        <end position="63"/>
    </location>
</feature>
<keyword evidence="3" id="KW-1185">Reference proteome</keyword>
<proteinExistence type="predicted"/>
<reference evidence="2" key="1">
    <citation type="submission" date="2023-03" db="EMBL/GenBank/DDBJ databases">
        <title>Massive genome expansion in bonnet fungi (Mycena s.s.) driven by repeated elements and novel gene families across ecological guilds.</title>
        <authorList>
            <consortium name="Lawrence Berkeley National Laboratory"/>
            <person name="Harder C.B."/>
            <person name="Miyauchi S."/>
            <person name="Viragh M."/>
            <person name="Kuo A."/>
            <person name="Thoen E."/>
            <person name="Andreopoulos B."/>
            <person name="Lu D."/>
            <person name="Skrede I."/>
            <person name="Drula E."/>
            <person name="Henrissat B."/>
            <person name="Morin E."/>
            <person name="Kohler A."/>
            <person name="Barry K."/>
            <person name="LaButti K."/>
            <person name="Morin E."/>
            <person name="Salamov A."/>
            <person name="Lipzen A."/>
            <person name="Mereny Z."/>
            <person name="Hegedus B."/>
            <person name="Baldrian P."/>
            <person name="Stursova M."/>
            <person name="Weitz H."/>
            <person name="Taylor A."/>
            <person name="Grigoriev I.V."/>
            <person name="Nagy L.G."/>
            <person name="Martin F."/>
            <person name="Kauserud H."/>
        </authorList>
    </citation>
    <scope>NUCLEOTIDE SEQUENCE</scope>
    <source>
        <strain evidence="2">CBHHK067</strain>
    </source>
</reference>
<feature type="compositionally biased region" description="Low complexity" evidence="1">
    <location>
        <begin position="1"/>
        <end position="34"/>
    </location>
</feature>
<feature type="region of interest" description="Disordered" evidence="1">
    <location>
        <begin position="143"/>
        <end position="171"/>
    </location>
</feature>